<feature type="non-terminal residue" evidence="4">
    <location>
        <position position="1"/>
    </location>
</feature>
<gene>
    <name evidence="4" type="ORF">PFISCL1PPCAC_80</name>
</gene>
<evidence type="ECO:0000313" key="4">
    <source>
        <dbReference type="EMBL" id="GMT08783.1"/>
    </source>
</evidence>
<keyword evidence="2" id="KW-0472">Membrane</keyword>
<dbReference type="EMBL" id="BTSY01000001">
    <property type="protein sequence ID" value="GMT08783.1"/>
    <property type="molecule type" value="Genomic_DNA"/>
</dbReference>
<evidence type="ECO:0000256" key="1">
    <source>
        <dbReference type="ARBA" id="ARBA00023121"/>
    </source>
</evidence>
<feature type="non-terminal residue" evidence="4">
    <location>
        <position position="317"/>
    </location>
</feature>
<reference evidence="4" key="1">
    <citation type="submission" date="2023-10" db="EMBL/GenBank/DDBJ databases">
        <title>Genome assembly of Pristionchus species.</title>
        <authorList>
            <person name="Yoshida K."/>
            <person name="Sommer R.J."/>
        </authorList>
    </citation>
    <scope>NUCLEOTIDE SEQUENCE</scope>
    <source>
        <strain evidence="4">RS5133</strain>
    </source>
</reference>
<dbReference type="Gene3D" id="1.20.80.10">
    <property type="match status" value="1"/>
</dbReference>
<feature type="transmembrane region" description="Helical" evidence="2">
    <location>
        <begin position="294"/>
        <end position="313"/>
    </location>
</feature>
<dbReference type="PANTHER" id="PTHR23310:SF120">
    <property type="entry name" value="ACYL-COA-BINDING PROTEIN HOMOLOG 3"/>
    <property type="match status" value="1"/>
</dbReference>
<name>A0AAV5URI6_9BILA</name>
<protein>
    <recommendedName>
        <fullName evidence="3">ACB domain-containing protein</fullName>
    </recommendedName>
</protein>
<dbReference type="GO" id="GO:0000062">
    <property type="term" value="F:fatty-acyl-CoA binding"/>
    <property type="evidence" value="ECO:0007669"/>
    <property type="project" value="InterPro"/>
</dbReference>
<sequence length="317" mass="36690">EEPMDDSPYSLEEKYQACQEIVSTLIKYFMNKSGWIGLAAIAANATNLPVPITYAEMLTMNALYKQSKLGPCRVSQPGFWNPLERYKWDAWHRLGDMDKPEAMRRYVGGVLEKTDYCAENWNWDEMLTTYSEYYKELDPLLRDKFCIIDRELVKSDGTFVRDYKKTTTCATAVLSFIPNRAKLNQLTVEIPKESDEPDEFSSPDDPIVSSDAEYVDASEERIRSRSSSISLPYSHRTSSGRLHSIQTYCARMDGELRSINTALSKFMASTEARHKSLMKIIEKSVLQISIPSRLSWRSLFFFLVWPFVVHWALKRFR</sequence>
<dbReference type="SUPFAM" id="SSF47027">
    <property type="entry name" value="Acyl-CoA binding protein"/>
    <property type="match status" value="1"/>
</dbReference>
<keyword evidence="1" id="KW-0446">Lipid-binding</keyword>
<dbReference type="InterPro" id="IPR000582">
    <property type="entry name" value="Acyl-CoA-binding_protein"/>
</dbReference>
<dbReference type="InterPro" id="IPR035984">
    <property type="entry name" value="Acyl-CoA-binding_sf"/>
</dbReference>
<keyword evidence="2" id="KW-0812">Transmembrane</keyword>
<evidence type="ECO:0000259" key="3">
    <source>
        <dbReference type="PROSITE" id="PS51228"/>
    </source>
</evidence>
<evidence type="ECO:0000313" key="5">
    <source>
        <dbReference type="Proteomes" id="UP001432322"/>
    </source>
</evidence>
<comment type="caution">
    <text evidence="4">The sequence shown here is derived from an EMBL/GenBank/DDBJ whole genome shotgun (WGS) entry which is preliminary data.</text>
</comment>
<dbReference type="InterPro" id="IPR014352">
    <property type="entry name" value="FERM/acyl-CoA-bd_prot_sf"/>
</dbReference>
<organism evidence="4 5">
    <name type="scientific">Pristionchus fissidentatus</name>
    <dbReference type="NCBI Taxonomy" id="1538716"/>
    <lineage>
        <taxon>Eukaryota</taxon>
        <taxon>Metazoa</taxon>
        <taxon>Ecdysozoa</taxon>
        <taxon>Nematoda</taxon>
        <taxon>Chromadorea</taxon>
        <taxon>Rhabditida</taxon>
        <taxon>Rhabditina</taxon>
        <taxon>Diplogasteromorpha</taxon>
        <taxon>Diplogasteroidea</taxon>
        <taxon>Neodiplogasteridae</taxon>
        <taxon>Pristionchus</taxon>
    </lineage>
</organism>
<dbReference type="AlphaFoldDB" id="A0AAV5URI6"/>
<evidence type="ECO:0000256" key="2">
    <source>
        <dbReference type="SAM" id="Phobius"/>
    </source>
</evidence>
<accession>A0AAV5URI6</accession>
<dbReference type="PANTHER" id="PTHR23310">
    <property type="entry name" value="ACYL-COA-BINDING PROTEIN, ACBP"/>
    <property type="match status" value="1"/>
</dbReference>
<dbReference type="GO" id="GO:0006631">
    <property type="term" value="P:fatty acid metabolic process"/>
    <property type="evidence" value="ECO:0007669"/>
    <property type="project" value="TreeGrafter"/>
</dbReference>
<dbReference type="Pfam" id="PF00887">
    <property type="entry name" value="ACBP"/>
    <property type="match status" value="1"/>
</dbReference>
<dbReference type="PROSITE" id="PS51228">
    <property type="entry name" value="ACB_2"/>
    <property type="match status" value="1"/>
</dbReference>
<keyword evidence="2" id="KW-1133">Transmembrane helix</keyword>
<feature type="domain" description="ACB" evidence="3">
    <location>
        <begin position="11"/>
        <end position="119"/>
    </location>
</feature>
<keyword evidence="5" id="KW-1185">Reference proteome</keyword>
<dbReference type="GO" id="GO:0005737">
    <property type="term" value="C:cytoplasm"/>
    <property type="evidence" value="ECO:0007669"/>
    <property type="project" value="TreeGrafter"/>
</dbReference>
<proteinExistence type="predicted"/>
<dbReference type="Proteomes" id="UP001432322">
    <property type="component" value="Unassembled WGS sequence"/>
</dbReference>